<evidence type="ECO:0000313" key="1">
    <source>
        <dbReference type="EMBL" id="GKV29333.1"/>
    </source>
</evidence>
<protein>
    <submittedName>
        <fullName evidence="1">Uncharacterized protein</fullName>
    </submittedName>
</protein>
<accession>A0AAV5KYA9</accession>
<comment type="caution">
    <text evidence="1">The sequence shown here is derived from an EMBL/GenBank/DDBJ whole genome shotgun (WGS) entry which is preliminary data.</text>
</comment>
<dbReference type="EMBL" id="BPVZ01000082">
    <property type="protein sequence ID" value="GKV29333.1"/>
    <property type="molecule type" value="Genomic_DNA"/>
</dbReference>
<dbReference type="Proteomes" id="UP001054252">
    <property type="component" value="Unassembled WGS sequence"/>
</dbReference>
<proteinExistence type="predicted"/>
<keyword evidence="2" id="KW-1185">Reference proteome</keyword>
<dbReference type="AlphaFoldDB" id="A0AAV5KYA9"/>
<reference evidence="1 2" key="1">
    <citation type="journal article" date="2021" name="Commun. Biol.">
        <title>The genome of Shorea leprosula (Dipterocarpaceae) highlights the ecological relevance of drought in aseasonal tropical rainforests.</title>
        <authorList>
            <person name="Ng K.K.S."/>
            <person name="Kobayashi M.J."/>
            <person name="Fawcett J.A."/>
            <person name="Hatakeyama M."/>
            <person name="Paape T."/>
            <person name="Ng C.H."/>
            <person name="Ang C.C."/>
            <person name="Tnah L.H."/>
            <person name="Lee C.T."/>
            <person name="Nishiyama T."/>
            <person name="Sese J."/>
            <person name="O'Brien M.J."/>
            <person name="Copetti D."/>
            <person name="Mohd Noor M.I."/>
            <person name="Ong R.C."/>
            <person name="Putra M."/>
            <person name="Sireger I.Z."/>
            <person name="Indrioko S."/>
            <person name="Kosugi Y."/>
            <person name="Izuno A."/>
            <person name="Isagi Y."/>
            <person name="Lee S.L."/>
            <person name="Shimizu K.K."/>
        </authorList>
    </citation>
    <scope>NUCLEOTIDE SEQUENCE [LARGE SCALE GENOMIC DNA]</scope>
    <source>
        <strain evidence="1">214</strain>
    </source>
</reference>
<organism evidence="1 2">
    <name type="scientific">Rubroshorea leprosula</name>
    <dbReference type="NCBI Taxonomy" id="152421"/>
    <lineage>
        <taxon>Eukaryota</taxon>
        <taxon>Viridiplantae</taxon>
        <taxon>Streptophyta</taxon>
        <taxon>Embryophyta</taxon>
        <taxon>Tracheophyta</taxon>
        <taxon>Spermatophyta</taxon>
        <taxon>Magnoliopsida</taxon>
        <taxon>eudicotyledons</taxon>
        <taxon>Gunneridae</taxon>
        <taxon>Pentapetalae</taxon>
        <taxon>rosids</taxon>
        <taxon>malvids</taxon>
        <taxon>Malvales</taxon>
        <taxon>Dipterocarpaceae</taxon>
        <taxon>Rubroshorea</taxon>
    </lineage>
</organism>
<evidence type="ECO:0000313" key="2">
    <source>
        <dbReference type="Proteomes" id="UP001054252"/>
    </source>
</evidence>
<name>A0AAV5KYA9_9ROSI</name>
<sequence>MGASGFCKERREAELFKSCSKFWKLTRLVQLVLFEPKSSSHNLHQTGSSLTE</sequence>
<gene>
    <name evidence="1" type="ORF">SLEP1_g38268</name>
</gene>